<name>A0ABW1KUU1_9PROT</name>
<comment type="caution">
    <text evidence="1">The sequence shown here is derived from an EMBL/GenBank/DDBJ whole genome shotgun (WGS) entry which is preliminary data.</text>
</comment>
<dbReference type="SMART" id="SM00855">
    <property type="entry name" value="PGAM"/>
    <property type="match status" value="1"/>
</dbReference>
<dbReference type="InterPro" id="IPR013078">
    <property type="entry name" value="His_Pase_superF_clade-1"/>
</dbReference>
<dbReference type="SUPFAM" id="SSF53254">
    <property type="entry name" value="Phosphoglycerate mutase-like"/>
    <property type="match status" value="1"/>
</dbReference>
<dbReference type="RefSeq" id="WP_379880328.1">
    <property type="nucleotide sequence ID" value="NZ_JBHPON010000001.1"/>
</dbReference>
<keyword evidence="2" id="KW-1185">Reference proteome</keyword>
<dbReference type="PIRSF" id="PIRSF000709">
    <property type="entry name" value="6PFK_2-Ptase"/>
    <property type="match status" value="1"/>
</dbReference>
<accession>A0ABW1KUU1</accession>
<organism evidence="1 2">
    <name type="scientific">Hyphococcus aureus</name>
    <dbReference type="NCBI Taxonomy" id="2666033"/>
    <lineage>
        <taxon>Bacteria</taxon>
        <taxon>Pseudomonadati</taxon>
        <taxon>Pseudomonadota</taxon>
        <taxon>Alphaproteobacteria</taxon>
        <taxon>Parvularculales</taxon>
        <taxon>Parvularculaceae</taxon>
        <taxon>Hyphococcus</taxon>
    </lineage>
</organism>
<evidence type="ECO:0000313" key="1">
    <source>
        <dbReference type="EMBL" id="MFC6034352.1"/>
    </source>
</evidence>
<dbReference type="Proteomes" id="UP001596116">
    <property type="component" value="Unassembled WGS sequence"/>
</dbReference>
<sequence>MTRTLYFIRHGQTEWNAERRMQGQWESDLTELGREQAERTAIAVAELGVDAIYASPLRRTRASVKPLCDLTGRPSTFDDRLKEWRAGDWSGNLYADIVTRWPEEWAAWRQDMWRYRPPNAENFDDLKERGGAFLNDVLATKDSRIAIVSHGFITRAMIAHLLELSPEYALGLETANDTFFCLYQQTSGWCGERHDADTGPTDLFGGQEPPSLA</sequence>
<dbReference type="Pfam" id="PF00300">
    <property type="entry name" value="His_Phos_1"/>
    <property type="match status" value="1"/>
</dbReference>
<dbReference type="PANTHER" id="PTHR48100:SF62">
    <property type="entry name" value="GLUCOSYL-3-PHOSPHOGLYCERATE PHOSPHATASE"/>
    <property type="match status" value="1"/>
</dbReference>
<reference evidence="1 2" key="1">
    <citation type="submission" date="2024-09" db="EMBL/GenBank/DDBJ databases">
        <authorList>
            <person name="Zhang Z.-H."/>
        </authorList>
    </citation>
    <scope>NUCLEOTIDE SEQUENCE [LARGE SCALE GENOMIC DNA]</scope>
    <source>
        <strain evidence="1 2">HHTR114</strain>
    </source>
</reference>
<gene>
    <name evidence="1" type="ORF">ACFMB1_02285</name>
</gene>
<evidence type="ECO:0000313" key="2">
    <source>
        <dbReference type="Proteomes" id="UP001596116"/>
    </source>
</evidence>
<proteinExistence type="predicted"/>
<dbReference type="Gene3D" id="3.40.50.1240">
    <property type="entry name" value="Phosphoglycerate mutase-like"/>
    <property type="match status" value="1"/>
</dbReference>
<protein>
    <submittedName>
        <fullName evidence="1">Histidine phosphatase family protein</fullName>
    </submittedName>
</protein>
<dbReference type="EMBL" id="JBHPON010000001">
    <property type="protein sequence ID" value="MFC6034352.1"/>
    <property type="molecule type" value="Genomic_DNA"/>
</dbReference>
<dbReference type="InterPro" id="IPR029033">
    <property type="entry name" value="His_PPase_superfam"/>
</dbReference>
<dbReference type="InterPro" id="IPR050275">
    <property type="entry name" value="PGM_Phosphatase"/>
</dbReference>
<dbReference type="CDD" id="cd07067">
    <property type="entry name" value="HP_PGM_like"/>
    <property type="match status" value="1"/>
</dbReference>
<dbReference type="PANTHER" id="PTHR48100">
    <property type="entry name" value="BROAD-SPECIFICITY PHOSPHATASE YOR283W-RELATED"/>
    <property type="match status" value="1"/>
</dbReference>